<dbReference type="GO" id="GO:0097039">
    <property type="term" value="P:protein linear polyubiquitination"/>
    <property type="evidence" value="ECO:0007669"/>
    <property type="project" value="TreeGrafter"/>
</dbReference>
<dbReference type="GO" id="GO:0004842">
    <property type="term" value="F:ubiquitin-protein transferase activity"/>
    <property type="evidence" value="ECO:0007669"/>
    <property type="project" value="TreeGrafter"/>
</dbReference>
<feature type="non-terminal residue" evidence="6">
    <location>
        <position position="73"/>
    </location>
</feature>
<evidence type="ECO:0000256" key="1">
    <source>
        <dbReference type="ARBA" id="ARBA00004906"/>
    </source>
</evidence>
<dbReference type="Proteomes" id="UP000632886">
    <property type="component" value="Unassembled WGS sequence"/>
</dbReference>
<reference evidence="6 7" key="1">
    <citation type="submission" date="2020-02" db="EMBL/GenBank/DDBJ databases">
        <title>Bird 10,000 Genomes (B10K) Project - Family phase.</title>
        <authorList>
            <person name="Zhang G."/>
        </authorList>
    </citation>
    <scope>NUCLEOTIDE SEQUENCE [LARGE SCALE GENOMIC DNA]</scope>
    <source>
        <strain evidence="6">B10K-DU-017-21</strain>
    </source>
</reference>
<protein>
    <submittedName>
        <fullName evidence="6">HOIL1 protein</fullName>
    </submittedName>
</protein>
<dbReference type="GO" id="GO:0071797">
    <property type="term" value="C:LUBAC complex"/>
    <property type="evidence" value="ECO:0007669"/>
    <property type="project" value="TreeGrafter"/>
</dbReference>
<dbReference type="GO" id="GO:0043130">
    <property type="term" value="F:ubiquitin binding"/>
    <property type="evidence" value="ECO:0007669"/>
    <property type="project" value="TreeGrafter"/>
</dbReference>
<dbReference type="AlphaFoldDB" id="A0A852M968"/>
<dbReference type="GO" id="GO:0008270">
    <property type="term" value="F:zinc ion binding"/>
    <property type="evidence" value="ECO:0007669"/>
    <property type="project" value="UniProtKB-KW"/>
</dbReference>
<evidence type="ECO:0000256" key="5">
    <source>
        <dbReference type="ARBA" id="ARBA00022833"/>
    </source>
</evidence>
<sequence length="73" mass="8316">TPRVLPDGFRSLFSSMKVGVEDSRSSASITVRVHPHTTIEALKEQIFRDYGFHPLLQRWIIGKCLCLDERSVS</sequence>
<comment type="pathway">
    <text evidence="1">Protein modification; protein ubiquitination.</text>
</comment>
<evidence type="ECO:0000256" key="3">
    <source>
        <dbReference type="ARBA" id="ARBA00022771"/>
    </source>
</evidence>
<dbReference type="InterPro" id="IPR029071">
    <property type="entry name" value="Ubiquitin-like_domsf"/>
</dbReference>
<keyword evidence="7" id="KW-1185">Reference proteome</keyword>
<organism evidence="6 7">
    <name type="scientific">Centropus bengalensis</name>
    <name type="common">lesser coucal</name>
    <dbReference type="NCBI Taxonomy" id="1463675"/>
    <lineage>
        <taxon>Eukaryota</taxon>
        <taxon>Metazoa</taxon>
        <taxon>Chordata</taxon>
        <taxon>Craniata</taxon>
        <taxon>Vertebrata</taxon>
        <taxon>Euteleostomi</taxon>
        <taxon>Archelosauria</taxon>
        <taxon>Archosauria</taxon>
        <taxon>Dinosauria</taxon>
        <taxon>Saurischia</taxon>
        <taxon>Theropoda</taxon>
        <taxon>Coelurosauria</taxon>
        <taxon>Aves</taxon>
        <taxon>Neognathae</taxon>
        <taxon>Neoaves</taxon>
        <taxon>Otidimorphae</taxon>
        <taxon>Cuculiformes</taxon>
        <taxon>Centropidae</taxon>
        <taxon>Centropus</taxon>
    </lineage>
</organism>
<keyword evidence="2" id="KW-0479">Metal-binding</keyword>
<dbReference type="Gene3D" id="3.10.20.90">
    <property type="entry name" value="Phosphatidylinositol 3-kinase Catalytic Subunit, Chain A, domain 1"/>
    <property type="match status" value="1"/>
</dbReference>
<evidence type="ECO:0000256" key="4">
    <source>
        <dbReference type="ARBA" id="ARBA00022786"/>
    </source>
</evidence>
<gene>
    <name evidence="6" type="primary">Rbck1</name>
    <name evidence="6" type="ORF">CENBEN_R15238</name>
</gene>
<accession>A0A852M968</accession>
<evidence type="ECO:0000256" key="2">
    <source>
        <dbReference type="ARBA" id="ARBA00022723"/>
    </source>
</evidence>
<comment type="caution">
    <text evidence="6">The sequence shown here is derived from an EMBL/GenBank/DDBJ whole genome shotgun (WGS) entry which is preliminary data.</text>
</comment>
<evidence type="ECO:0000313" key="6">
    <source>
        <dbReference type="EMBL" id="NXY00260.1"/>
    </source>
</evidence>
<evidence type="ECO:0000313" key="7">
    <source>
        <dbReference type="Proteomes" id="UP000632886"/>
    </source>
</evidence>
<dbReference type="InterPro" id="IPR051628">
    <property type="entry name" value="LUBAC_E3_Ligases"/>
</dbReference>
<keyword evidence="4" id="KW-0833">Ubl conjugation pathway</keyword>
<proteinExistence type="predicted"/>
<name>A0A852M968_9AVES</name>
<dbReference type="PANTHER" id="PTHR22770">
    <property type="entry name" value="UBIQUITIN CONJUGATING ENZYME 7 INTERACTING PROTEIN-RELATED"/>
    <property type="match status" value="1"/>
</dbReference>
<keyword evidence="5" id="KW-0862">Zinc</keyword>
<dbReference type="PANTHER" id="PTHR22770:SF45">
    <property type="entry name" value="RANBP-TYPE AND C3HC4-TYPE ZINC FINGER-CONTAINING PROTEIN 1"/>
    <property type="match status" value="1"/>
</dbReference>
<dbReference type="EMBL" id="WBNK01005214">
    <property type="protein sequence ID" value="NXY00260.1"/>
    <property type="molecule type" value="Genomic_DNA"/>
</dbReference>
<feature type="non-terminal residue" evidence="6">
    <location>
        <position position="1"/>
    </location>
</feature>
<dbReference type="SUPFAM" id="SSF54236">
    <property type="entry name" value="Ubiquitin-like"/>
    <property type="match status" value="1"/>
</dbReference>
<dbReference type="GO" id="GO:0043161">
    <property type="term" value="P:proteasome-mediated ubiquitin-dependent protein catabolic process"/>
    <property type="evidence" value="ECO:0007669"/>
    <property type="project" value="TreeGrafter"/>
</dbReference>
<dbReference type="GO" id="GO:0043123">
    <property type="term" value="P:positive regulation of canonical NF-kappaB signal transduction"/>
    <property type="evidence" value="ECO:0007669"/>
    <property type="project" value="TreeGrafter"/>
</dbReference>
<keyword evidence="3" id="KW-0863">Zinc-finger</keyword>